<protein>
    <submittedName>
        <fullName evidence="1">Uncharacterized protein</fullName>
    </submittedName>
</protein>
<accession>A0ABR1ZGU0</accession>
<sequence length="75" mass="8374">MSASFMCSGLDIVRLNWGLIIERWTTRIHHICYEINSVTDGLVAMSRDAPVAGEKFSCVPPDYLADLVEKQALMS</sequence>
<evidence type="ECO:0000313" key="1">
    <source>
        <dbReference type="EMBL" id="KAK8479547.1"/>
    </source>
</evidence>
<reference evidence="1 2" key="1">
    <citation type="journal article" date="2024" name="G3 (Bethesda)">
        <title>Genome assembly of Hibiscus sabdariffa L. provides insights into metabolisms of medicinal natural products.</title>
        <authorList>
            <person name="Kim T."/>
        </authorList>
    </citation>
    <scope>NUCLEOTIDE SEQUENCE [LARGE SCALE GENOMIC DNA]</scope>
    <source>
        <strain evidence="1">TK-2024</strain>
        <tissue evidence="1">Old leaves</tissue>
    </source>
</reference>
<dbReference type="EMBL" id="JBBPBM010002257">
    <property type="protein sequence ID" value="KAK8479547.1"/>
    <property type="molecule type" value="Genomic_DNA"/>
</dbReference>
<proteinExistence type="predicted"/>
<dbReference type="Proteomes" id="UP001472677">
    <property type="component" value="Unassembled WGS sequence"/>
</dbReference>
<comment type="caution">
    <text evidence="1">The sequence shown here is derived from an EMBL/GenBank/DDBJ whole genome shotgun (WGS) entry which is preliminary data.</text>
</comment>
<keyword evidence="2" id="KW-1185">Reference proteome</keyword>
<evidence type="ECO:0000313" key="2">
    <source>
        <dbReference type="Proteomes" id="UP001472677"/>
    </source>
</evidence>
<gene>
    <name evidence="1" type="ORF">V6N12_000533</name>
</gene>
<organism evidence="1 2">
    <name type="scientific">Hibiscus sabdariffa</name>
    <name type="common">roselle</name>
    <dbReference type="NCBI Taxonomy" id="183260"/>
    <lineage>
        <taxon>Eukaryota</taxon>
        <taxon>Viridiplantae</taxon>
        <taxon>Streptophyta</taxon>
        <taxon>Embryophyta</taxon>
        <taxon>Tracheophyta</taxon>
        <taxon>Spermatophyta</taxon>
        <taxon>Magnoliopsida</taxon>
        <taxon>eudicotyledons</taxon>
        <taxon>Gunneridae</taxon>
        <taxon>Pentapetalae</taxon>
        <taxon>rosids</taxon>
        <taxon>malvids</taxon>
        <taxon>Malvales</taxon>
        <taxon>Malvaceae</taxon>
        <taxon>Malvoideae</taxon>
        <taxon>Hibiscus</taxon>
    </lineage>
</organism>
<name>A0ABR1ZGU0_9ROSI</name>